<feature type="transmembrane region" description="Helical" evidence="1">
    <location>
        <begin position="40"/>
        <end position="56"/>
    </location>
</feature>
<reference evidence="2 3" key="1">
    <citation type="submission" date="2018-08" db="EMBL/GenBank/DDBJ databases">
        <title>Genomic Encyclopedia of Archaeal and Bacterial Type Strains, Phase II (KMG-II): from individual species to whole genera.</title>
        <authorList>
            <person name="Goeker M."/>
        </authorList>
    </citation>
    <scope>NUCLEOTIDE SEQUENCE [LARGE SCALE GENOMIC DNA]</scope>
    <source>
        <strain evidence="2 3">DSM 15986</strain>
    </source>
</reference>
<feature type="transmembrane region" description="Helical" evidence="1">
    <location>
        <begin position="121"/>
        <end position="140"/>
    </location>
</feature>
<dbReference type="OrthoDB" id="823461at2"/>
<keyword evidence="1" id="KW-1133">Transmembrane helix</keyword>
<keyword evidence="1" id="KW-0812">Transmembrane</keyword>
<gene>
    <name evidence="2" type="ORF">C8N25_10834</name>
</gene>
<keyword evidence="3" id="KW-1185">Reference proteome</keyword>
<dbReference type="AlphaFoldDB" id="A0A3E0DVV3"/>
<feature type="transmembrane region" description="Helical" evidence="1">
    <location>
        <begin position="146"/>
        <end position="166"/>
    </location>
</feature>
<organism evidence="2 3">
    <name type="scientific">Algoriphagus antarcticus</name>
    <dbReference type="NCBI Taxonomy" id="238540"/>
    <lineage>
        <taxon>Bacteria</taxon>
        <taxon>Pseudomonadati</taxon>
        <taxon>Bacteroidota</taxon>
        <taxon>Cytophagia</taxon>
        <taxon>Cytophagales</taxon>
        <taxon>Cyclobacteriaceae</taxon>
        <taxon>Algoriphagus</taxon>
    </lineage>
</organism>
<evidence type="ECO:0000313" key="2">
    <source>
        <dbReference type="EMBL" id="REG88601.1"/>
    </source>
</evidence>
<comment type="caution">
    <text evidence="2">The sequence shown here is derived from an EMBL/GenBank/DDBJ whole genome shotgun (WGS) entry which is preliminary data.</text>
</comment>
<accession>A0A3E0DVV3</accession>
<evidence type="ECO:0000256" key="1">
    <source>
        <dbReference type="SAM" id="Phobius"/>
    </source>
</evidence>
<keyword evidence="1" id="KW-0472">Membrane</keyword>
<dbReference type="EMBL" id="QUNF01000008">
    <property type="protein sequence ID" value="REG88601.1"/>
    <property type="molecule type" value="Genomic_DNA"/>
</dbReference>
<sequence>MENNFEDMQKLWQAQKPVEFDLTSLVAGLKKTEIKQRREQLFMLIITPLTIGFLFWSMPWRENRGIEISLYIIAFAMIWVLGMAIRSKVTNSDSSERFSNEEYLKTQIAKLSYRYQIAKKYMYGYTFLLLLALNISYYILLEPLSTITRVGIHLALTLSLTGFMHWQIRRKVKKYDLELKPMIEQMKAMLDQKPES</sequence>
<dbReference type="Proteomes" id="UP000256405">
    <property type="component" value="Unassembled WGS sequence"/>
</dbReference>
<feature type="transmembrane region" description="Helical" evidence="1">
    <location>
        <begin position="68"/>
        <end position="85"/>
    </location>
</feature>
<dbReference type="RefSeq" id="WP_140160648.1">
    <property type="nucleotide sequence ID" value="NZ_MSSW01000089.1"/>
</dbReference>
<protein>
    <submittedName>
        <fullName evidence="2">Uncharacterized protein</fullName>
    </submittedName>
</protein>
<evidence type="ECO:0000313" key="3">
    <source>
        <dbReference type="Proteomes" id="UP000256405"/>
    </source>
</evidence>
<proteinExistence type="predicted"/>
<name>A0A3E0DVV3_9BACT</name>